<sequence>MNLTGLDQIREMKSSASGFKSRQSVFFIEYSNQPFYNDLRNMIEVQIGSCEQLLATTKSIVQRNVIEREATILKLVLELLEY</sequence>
<organism evidence="1">
    <name type="scientific">uncultured crenarchaeote 57a5</name>
    <dbReference type="NCBI Taxonomy" id="684058"/>
    <lineage>
        <taxon>Archaea</taxon>
        <taxon>Thermoproteota</taxon>
        <taxon>environmental samples</taxon>
    </lineage>
</organism>
<evidence type="ECO:0000313" key="1">
    <source>
        <dbReference type="EMBL" id="ACY24498.1"/>
    </source>
</evidence>
<dbReference type="AlphaFoldDB" id="D4N712"/>
<proteinExistence type="predicted"/>
<name>D4N712_9CREN</name>
<accession>D4N712</accession>
<reference evidence="1" key="1">
    <citation type="journal article" date="2010" name="Environ. Microbiol.">
        <title>Homologues of nitrite reductases in ammonia-oxidizing archaea: diversity and genomic context.</title>
        <authorList>
            <person name="Bartossek R."/>
            <person name="Nicol G.W."/>
            <person name="Lanzen A."/>
            <person name="Klenk H.P."/>
            <person name="Schleper C."/>
        </authorList>
    </citation>
    <scope>NUCLEOTIDE SEQUENCE</scope>
</reference>
<dbReference type="EMBL" id="GU059107">
    <property type="protein sequence ID" value="ACY24498.1"/>
    <property type="molecule type" value="Genomic_DNA"/>
</dbReference>
<gene>
    <name evidence="1" type="ORF">57a5orf05</name>
</gene>
<protein>
    <submittedName>
        <fullName evidence="1">Uncharacterized protein</fullName>
    </submittedName>
</protein>